<reference evidence="2 3" key="1">
    <citation type="journal article" date="2009" name="Nature">
        <title>The Sorghum bicolor genome and the diversification of grasses.</title>
        <authorList>
            <person name="Paterson A.H."/>
            <person name="Bowers J.E."/>
            <person name="Bruggmann R."/>
            <person name="Dubchak I."/>
            <person name="Grimwood J."/>
            <person name="Gundlach H."/>
            <person name="Haberer G."/>
            <person name="Hellsten U."/>
            <person name="Mitros T."/>
            <person name="Poliakov A."/>
            <person name="Schmutz J."/>
            <person name="Spannagl M."/>
            <person name="Tang H."/>
            <person name="Wang X."/>
            <person name="Wicker T."/>
            <person name="Bharti A.K."/>
            <person name="Chapman J."/>
            <person name="Feltus F.A."/>
            <person name="Gowik U."/>
            <person name="Grigoriev I.V."/>
            <person name="Lyons E."/>
            <person name="Maher C.A."/>
            <person name="Martis M."/>
            <person name="Narechania A."/>
            <person name="Otillar R.P."/>
            <person name="Penning B.W."/>
            <person name="Salamov A.A."/>
            <person name="Wang Y."/>
            <person name="Zhang L."/>
            <person name="Carpita N.C."/>
            <person name="Freeling M."/>
            <person name="Gingle A.R."/>
            <person name="Hash C.T."/>
            <person name="Keller B."/>
            <person name="Klein P."/>
            <person name="Kresovich S."/>
            <person name="McCann M.C."/>
            <person name="Ming R."/>
            <person name="Peterson D.G."/>
            <person name="Mehboob-ur-Rahman"/>
            <person name="Ware D."/>
            <person name="Westhoff P."/>
            <person name="Mayer K.F."/>
            <person name="Messing J."/>
            <person name="Rokhsar D.S."/>
        </authorList>
    </citation>
    <scope>NUCLEOTIDE SEQUENCE [LARGE SCALE GENOMIC DNA]</scope>
    <source>
        <strain evidence="3">cv. BTx623</strain>
    </source>
</reference>
<sequence length="106" mass="12327">MKIRGSWYGALMLIFFLFAFHAQCHPHQQQLNVESTKSRAYSLTDTTLDESKRGPKICKIFHCPQGYCYCCMDQSPKPKCYDTLDECRAACRPFLSQKHSHDLYNP</sequence>
<dbReference type="Gramene" id="KXG38718">
    <property type="protein sequence ID" value="KXG38718"/>
    <property type="gene ID" value="SORBI_3001G270600"/>
</dbReference>
<dbReference type="Proteomes" id="UP000000768">
    <property type="component" value="Chromosome 1"/>
</dbReference>
<keyword evidence="1" id="KW-0732">Signal</keyword>
<dbReference type="OMA" id="FLFAFHA"/>
<keyword evidence="3" id="KW-1185">Reference proteome</keyword>
<evidence type="ECO:0008006" key="4">
    <source>
        <dbReference type="Google" id="ProtNLM"/>
    </source>
</evidence>
<evidence type="ECO:0000256" key="1">
    <source>
        <dbReference type="SAM" id="SignalP"/>
    </source>
</evidence>
<name>A0A1B6QLB2_SORBI</name>
<feature type="signal peptide" evidence="1">
    <location>
        <begin position="1"/>
        <end position="24"/>
    </location>
</feature>
<gene>
    <name evidence="2" type="ORF">SORBI_3001G270600</name>
</gene>
<evidence type="ECO:0000313" key="3">
    <source>
        <dbReference type="Proteomes" id="UP000000768"/>
    </source>
</evidence>
<accession>A0A1B6QLB2</accession>
<proteinExistence type="predicted"/>
<protein>
    <recommendedName>
        <fullName evidence="4">Embryo surrounding factor 1 brassicaceae domain-containing protein</fullName>
    </recommendedName>
</protein>
<evidence type="ECO:0000313" key="2">
    <source>
        <dbReference type="EMBL" id="KXG38718.1"/>
    </source>
</evidence>
<feature type="chain" id="PRO_5008589821" description="Embryo surrounding factor 1 brassicaceae domain-containing protein" evidence="1">
    <location>
        <begin position="25"/>
        <end position="106"/>
    </location>
</feature>
<dbReference type="AlphaFoldDB" id="A0A1B6QLB2"/>
<dbReference type="EMBL" id="CM000760">
    <property type="protein sequence ID" value="KXG38718.1"/>
    <property type="molecule type" value="Genomic_DNA"/>
</dbReference>
<reference evidence="3" key="2">
    <citation type="journal article" date="2018" name="Plant J.">
        <title>The Sorghum bicolor reference genome: improved assembly, gene annotations, a transcriptome atlas, and signatures of genome organization.</title>
        <authorList>
            <person name="McCormick R.F."/>
            <person name="Truong S.K."/>
            <person name="Sreedasyam A."/>
            <person name="Jenkins J."/>
            <person name="Shu S."/>
            <person name="Sims D."/>
            <person name="Kennedy M."/>
            <person name="Amirebrahimi M."/>
            <person name="Weers B.D."/>
            <person name="McKinley B."/>
            <person name="Mattison A."/>
            <person name="Morishige D.T."/>
            <person name="Grimwood J."/>
            <person name="Schmutz J."/>
            <person name="Mullet J.E."/>
        </authorList>
    </citation>
    <scope>NUCLEOTIDE SEQUENCE [LARGE SCALE GENOMIC DNA]</scope>
    <source>
        <strain evidence="3">cv. BTx623</strain>
    </source>
</reference>
<dbReference type="InParanoid" id="A0A1B6QLB2"/>
<organism evidence="2 3">
    <name type="scientific">Sorghum bicolor</name>
    <name type="common">Sorghum</name>
    <name type="synonym">Sorghum vulgare</name>
    <dbReference type="NCBI Taxonomy" id="4558"/>
    <lineage>
        <taxon>Eukaryota</taxon>
        <taxon>Viridiplantae</taxon>
        <taxon>Streptophyta</taxon>
        <taxon>Embryophyta</taxon>
        <taxon>Tracheophyta</taxon>
        <taxon>Spermatophyta</taxon>
        <taxon>Magnoliopsida</taxon>
        <taxon>Liliopsida</taxon>
        <taxon>Poales</taxon>
        <taxon>Poaceae</taxon>
        <taxon>PACMAD clade</taxon>
        <taxon>Panicoideae</taxon>
        <taxon>Andropogonodae</taxon>
        <taxon>Andropogoneae</taxon>
        <taxon>Sorghinae</taxon>
        <taxon>Sorghum</taxon>
    </lineage>
</organism>